<dbReference type="EMBL" id="BMXF01000002">
    <property type="protein sequence ID" value="GHB67466.1"/>
    <property type="molecule type" value="Genomic_DNA"/>
</dbReference>
<dbReference type="Proteomes" id="UP000598271">
    <property type="component" value="Unassembled WGS sequence"/>
</dbReference>
<name>A0A8J3D6H6_9BACT</name>
<protein>
    <submittedName>
        <fullName evidence="1">Uncharacterized protein</fullName>
    </submittedName>
</protein>
<dbReference type="AlphaFoldDB" id="A0A8J3D6H6"/>
<comment type="caution">
    <text evidence="1">The sequence shown here is derived from an EMBL/GenBank/DDBJ whole genome shotgun (WGS) entry which is preliminary data.</text>
</comment>
<keyword evidence="2" id="KW-1185">Reference proteome</keyword>
<evidence type="ECO:0000313" key="1">
    <source>
        <dbReference type="EMBL" id="GHB67466.1"/>
    </source>
</evidence>
<proteinExistence type="predicted"/>
<organism evidence="1 2">
    <name type="scientific">Persicitalea jodogahamensis</name>
    <dbReference type="NCBI Taxonomy" id="402147"/>
    <lineage>
        <taxon>Bacteria</taxon>
        <taxon>Pseudomonadati</taxon>
        <taxon>Bacteroidota</taxon>
        <taxon>Cytophagia</taxon>
        <taxon>Cytophagales</taxon>
        <taxon>Spirosomataceae</taxon>
        <taxon>Persicitalea</taxon>
    </lineage>
</organism>
<sequence>MGNALSGTGSALSFGNFTTQGTYTVRATKGTLPNCSSTMKGSATIQQSCPVISLKTGDWEDPATWSVGRAPLSGEQVILGAGHMISLHGTATVLGLEYSPDAQLLLVGSGSTLMLGQ</sequence>
<gene>
    <name evidence="1" type="ORF">GCM10007390_20970</name>
</gene>
<dbReference type="RefSeq" id="WP_189564400.1">
    <property type="nucleotide sequence ID" value="NZ_BMXF01000002.1"/>
</dbReference>
<accession>A0A8J3D6H6</accession>
<evidence type="ECO:0000313" key="2">
    <source>
        <dbReference type="Proteomes" id="UP000598271"/>
    </source>
</evidence>
<reference evidence="1 2" key="1">
    <citation type="journal article" date="2014" name="Int. J. Syst. Evol. Microbiol.">
        <title>Complete genome sequence of Corynebacterium casei LMG S-19264T (=DSM 44701T), isolated from a smear-ripened cheese.</title>
        <authorList>
            <consortium name="US DOE Joint Genome Institute (JGI-PGF)"/>
            <person name="Walter F."/>
            <person name="Albersmeier A."/>
            <person name="Kalinowski J."/>
            <person name="Ruckert C."/>
        </authorList>
    </citation>
    <scope>NUCLEOTIDE SEQUENCE [LARGE SCALE GENOMIC DNA]</scope>
    <source>
        <strain evidence="1 2">KCTC 12866</strain>
    </source>
</reference>